<dbReference type="RefSeq" id="WP_338203870.1">
    <property type="nucleotide sequence ID" value="NZ_JAEKNR010000188.1"/>
</dbReference>
<evidence type="ECO:0000256" key="5">
    <source>
        <dbReference type="ARBA" id="ARBA00022989"/>
    </source>
</evidence>
<evidence type="ECO:0000256" key="7">
    <source>
        <dbReference type="RuleBase" id="RU363032"/>
    </source>
</evidence>
<dbReference type="InterPro" id="IPR035906">
    <property type="entry name" value="MetI-like_sf"/>
</dbReference>
<sequence>MYRYVLSRIGQGIVLVFIVTLITFGLQHALPGGAARAVLGSRATAAQIAEFNHQKGLDRPLVVQYVYYMGAIVRGDLGFSYKLNQGVDSLIEERLPKTLLLTLTALLLAVLLGIPVGLIEALRRNSAVDYALTTISFIFYAMPIFFLALLLVLALAIFWPVFPPVAPQGTGIGDILTEPMGLFLPVLALTLWNLALFSRYMRSSVIDTLSQDYIVTARSKGLKESAIVARHLLRNSCIPVVTLIGLNLPSVVAGALIVEAVFNYPGMGLLFWNAATGDDFPVELGVILVTGIATVLGSLFADLGYAALDPRVTYKT</sequence>
<feature type="transmembrane region" description="Helical" evidence="7">
    <location>
        <begin position="12"/>
        <end position="30"/>
    </location>
</feature>
<evidence type="ECO:0000256" key="6">
    <source>
        <dbReference type="ARBA" id="ARBA00023136"/>
    </source>
</evidence>
<reference evidence="9" key="1">
    <citation type="submission" date="2020-10" db="EMBL/GenBank/DDBJ databases">
        <title>Ca. Dormibacterota MAGs.</title>
        <authorList>
            <person name="Montgomery K."/>
        </authorList>
    </citation>
    <scope>NUCLEOTIDE SEQUENCE [LARGE SCALE GENOMIC DNA]</scope>
    <source>
        <strain evidence="9">SC8812_S17_10</strain>
    </source>
</reference>
<evidence type="ECO:0000256" key="3">
    <source>
        <dbReference type="ARBA" id="ARBA00022475"/>
    </source>
</evidence>
<dbReference type="AlphaFoldDB" id="A0A934K470"/>
<dbReference type="Pfam" id="PF19300">
    <property type="entry name" value="BPD_transp_1_N"/>
    <property type="match status" value="1"/>
</dbReference>
<dbReference type="EMBL" id="JAEKNR010000188">
    <property type="protein sequence ID" value="MBJ7600147.1"/>
    <property type="molecule type" value="Genomic_DNA"/>
</dbReference>
<name>A0A934K470_9BACT</name>
<evidence type="ECO:0000256" key="4">
    <source>
        <dbReference type="ARBA" id="ARBA00022692"/>
    </source>
</evidence>
<evidence type="ECO:0000313" key="9">
    <source>
        <dbReference type="EMBL" id="MBJ7600147.1"/>
    </source>
</evidence>
<gene>
    <name evidence="9" type="ORF">JF922_18995</name>
</gene>
<evidence type="ECO:0000259" key="8">
    <source>
        <dbReference type="PROSITE" id="PS50928"/>
    </source>
</evidence>
<organism evidence="9 10">
    <name type="scientific">Candidatus Nephthysia bennettiae</name>
    <dbReference type="NCBI Taxonomy" id="3127016"/>
    <lineage>
        <taxon>Bacteria</taxon>
        <taxon>Bacillati</taxon>
        <taxon>Candidatus Dormiibacterota</taxon>
        <taxon>Candidatus Dormibacteria</taxon>
        <taxon>Candidatus Dormibacterales</taxon>
        <taxon>Candidatus Dormibacteraceae</taxon>
        <taxon>Candidatus Nephthysia</taxon>
    </lineage>
</organism>
<dbReference type="InterPro" id="IPR000515">
    <property type="entry name" value="MetI-like"/>
</dbReference>
<proteinExistence type="inferred from homology"/>
<keyword evidence="10" id="KW-1185">Reference proteome</keyword>
<accession>A0A934K470</accession>
<dbReference type="PROSITE" id="PS50928">
    <property type="entry name" value="ABC_TM1"/>
    <property type="match status" value="1"/>
</dbReference>
<dbReference type="GO" id="GO:0005886">
    <property type="term" value="C:plasma membrane"/>
    <property type="evidence" value="ECO:0007669"/>
    <property type="project" value="UniProtKB-SubCell"/>
</dbReference>
<evidence type="ECO:0000313" key="10">
    <source>
        <dbReference type="Proteomes" id="UP000612893"/>
    </source>
</evidence>
<dbReference type="CDD" id="cd06261">
    <property type="entry name" value="TM_PBP2"/>
    <property type="match status" value="1"/>
</dbReference>
<comment type="subcellular location">
    <subcellularLocation>
        <location evidence="1 7">Cell membrane</location>
        <topology evidence="1 7">Multi-pass membrane protein</topology>
    </subcellularLocation>
</comment>
<feature type="transmembrane region" description="Helical" evidence="7">
    <location>
        <begin position="131"/>
        <end position="159"/>
    </location>
</feature>
<feature type="transmembrane region" description="Helical" evidence="7">
    <location>
        <begin position="284"/>
        <end position="308"/>
    </location>
</feature>
<protein>
    <submittedName>
        <fullName evidence="9">ABC transporter permease</fullName>
    </submittedName>
</protein>
<comment type="similarity">
    <text evidence="7">Belongs to the binding-protein-dependent transport system permease family.</text>
</comment>
<feature type="transmembrane region" description="Helical" evidence="7">
    <location>
        <begin position="179"/>
        <end position="197"/>
    </location>
</feature>
<keyword evidence="4 7" id="KW-0812">Transmembrane</keyword>
<dbReference type="PANTHER" id="PTHR43163:SF6">
    <property type="entry name" value="DIPEPTIDE TRANSPORT SYSTEM PERMEASE PROTEIN DPPB-RELATED"/>
    <property type="match status" value="1"/>
</dbReference>
<keyword evidence="2 7" id="KW-0813">Transport</keyword>
<dbReference type="Pfam" id="PF00528">
    <property type="entry name" value="BPD_transp_1"/>
    <property type="match status" value="1"/>
</dbReference>
<evidence type="ECO:0000256" key="1">
    <source>
        <dbReference type="ARBA" id="ARBA00004651"/>
    </source>
</evidence>
<comment type="caution">
    <text evidence="9">The sequence shown here is derived from an EMBL/GenBank/DDBJ whole genome shotgun (WGS) entry which is preliminary data.</text>
</comment>
<dbReference type="InterPro" id="IPR045621">
    <property type="entry name" value="BPD_transp_1_N"/>
</dbReference>
<feature type="domain" description="ABC transmembrane type-1" evidence="8">
    <location>
        <begin position="95"/>
        <end position="305"/>
    </location>
</feature>
<keyword evidence="6 7" id="KW-0472">Membrane</keyword>
<keyword evidence="5 7" id="KW-1133">Transmembrane helix</keyword>
<dbReference type="Gene3D" id="1.10.3720.10">
    <property type="entry name" value="MetI-like"/>
    <property type="match status" value="1"/>
</dbReference>
<dbReference type="Proteomes" id="UP000612893">
    <property type="component" value="Unassembled WGS sequence"/>
</dbReference>
<evidence type="ECO:0000256" key="2">
    <source>
        <dbReference type="ARBA" id="ARBA00022448"/>
    </source>
</evidence>
<keyword evidence="3" id="KW-1003">Cell membrane</keyword>
<feature type="transmembrane region" description="Helical" evidence="7">
    <location>
        <begin position="99"/>
        <end position="119"/>
    </location>
</feature>
<feature type="transmembrane region" description="Helical" evidence="7">
    <location>
        <begin position="240"/>
        <end position="264"/>
    </location>
</feature>
<dbReference type="PANTHER" id="PTHR43163">
    <property type="entry name" value="DIPEPTIDE TRANSPORT SYSTEM PERMEASE PROTEIN DPPB-RELATED"/>
    <property type="match status" value="1"/>
</dbReference>
<dbReference type="SUPFAM" id="SSF161098">
    <property type="entry name" value="MetI-like"/>
    <property type="match status" value="1"/>
</dbReference>